<organism evidence="2 3">
    <name type="scientific">Sousa chinensis</name>
    <name type="common">Indo-pacific humpbacked dolphin</name>
    <name type="synonym">Steno chinensis</name>
    <dbReference type="NCBI Taxonomy" id="103600"/>
    <lineage>
        <taxon>Eukaryota</taxon>
        <taxon>Metazoa</taxon>
        <taxon>Chordata</taxon>
        <taxon>Craniata</taxon>
        <taxon>Vertebrata</taxon>
        <taxon>Euteleostomi</taxon>
        <taxon>Mammalia</taxon>
        <taxon>Eutheria</taxon>
        <taxon>Laurasiatheria</taxon>
        <taxon>Artiodactyla</taxon>
        <taxon>Whippomorpha</taxon>
        <taxon>Cetacea</taxon>
        <taxon>Odontoceti</taxon>
        <taxon>Delphinidae</taxon>
        <taxon>Sousa</taxon>
    </lineage>
</organism>
<feature type="non-terminal residue" evidence="2">
    <location>
        <position position="1"/>
    </location>
</feature>
<keyword evidence="3" id="KW-1185">Reference proteome</keyword>
<gene>
    <name evidence="2" type="ORF">DBR06_SOUSAS3410160</name>
</gene>
<reference evidence="2 3" key="1">
    <citation type="journal article" date="2018" name="Genomics">
        <title>Molecular footprints of inshore aquatic adaptation in Indo-Pacific humpback dolphin (Sousa chinensis).</title>
        <authorList>
            <person name="Ming Y."/>
            <person name="Jian J."/>
            <person name="Yu F."/>
            <person name="Yu X."/>
            <person name="Wang J."/>
            <person name="Liu W."/>
        </authorList>
    </citation>
    <scope>NUCLEOTIDE SEQUENCE [LARGE SCALE GENOMIC DNA]</scope>
    <source>
        <strain evidence="2">MY-2018</strain>
        <tissue evidence="2">Skin</tissue>
    </source>
</reference>
<protein>
    <submittedName>
        <fullName evidence="2">Uncharacterized protein</fullName>
    </submittedName>
</protein>
<evidence type="ECO:0000256" key="1">
    <source>
        <dbReference type="SAM" id="MobiDB-lite"/>
    </source>
</evidence>
<proteinExistence type="predicted"/>
<evidence type="ECO:0000313" key="3">
    <source>
        <dbReference type="Proteomes" id="UP000295264"/>
    </source>
</evidence>
<sequence length="54" mass="5761">SLAVQWLRLHAPNAGGLGLVPGQGTRSQMPQLKTPHATTKRSRVPQLTDPACCN</sequence>
<evidence type="ECO:0000313" key="2">
    <source>
        <dbReference type="EMBL" id="TEA39692.1"/>
    </source>
</evidence>
<dbReference type="AlphaFoldDB" id="A0A484GVA8"/>
<name>A0A484GVA8_SOUCH</name>
<feature type="region of interest" description="Disordered" evidence="1">
    <location>
        <begin position="13"/>
        <end position="54"/>
    </location>
</feature>
<accession>A0A484GVA8</accession>
<dbReference type="EMBL" id="QWLN02003861">
    <property type="protein sequence ID" value="TEA39692.1"/>
    <property type="molecule type" value="Genomic_DNA"/>
</dbReference>
<comment type="caution">
    <text evidence="2">The sequence shown here is derived from an EMBL/GenBank/DDBJ whole genome shotgun (WGS) entry which is preliminary data.</text>
</comment>
<dbReference type="Proteomes" id="UP000295264">
    <property type="component" value="Unassembled WGS sequence"/>
</dbReference>